<reference evidence="1 2" key="1">
    <citation type="submission" date="2019-07" db="EMBL/GenBank/DDBJ databases">
        <title>Whole genome shotgun sequence of Chitinophaga cymbidii NBRC 109752.</title>
        <authorList>
            <person name="Hosoyama A."/>
            <person name="Uohara A."/>
            <person name="Ohji S."/>
            <person name="Ichikawa N."/>
        </authorList>
    </citation>
    <scope>NUCLEOTIDE SEQUENCE [LARGE SCALE GENOMIC DNA]</scope>
    <source>
        <strain evidence="1 2">NBRC 109752</strain>
    </source>
</reference>
<evidence type="ECO:0000313" key="2">
    <source>
        <dbReference type="Proteomes" id="UP000321436"/>
    </source>
</evidence>
<protein>
    <submittedName>
        <fullName evidence="1">Uncharacterized protein</fullName>
    </submittedName>
</protein>
<dbReference type="AlphaFoldDB" id="A0A512RPT5"/>
<dbReference type="EMBL" id="BKAU01000005">
    <property type="protein sequence ID" value="GEP97709.1"/>
    <property type="molecule type" value="Genomic_DNA"/>
</dbReference>
<organism evidence="1 2">
    <name type="scientific">Chitinophaga cymbidii</name>
    <dbReference type="NCBI Taxonomy" id="1096750"/>
    <lineage>
        <taxon>Bacteria</taxon>
        <taxon>Pseudomonadati</taxon>
        <taxon>Bacteroidota</taxon>
        <taxon>Chitinophagia</taxon>
        <taxon>Chitinophagales</taxon>
        <taxon>Chitinophagaceae</taxon>
        <taxon>Chitinophaga</taxon>
    </lineage>
</organism>
<sequence length="81" mass="9161">MYYICKFSDTWSLYDASRQLSRSLDADEVNSLKKLFPQLLKDNKILTALQISTINPNKLLQLPSIDPNPAVKKINTTSTGM</sequence>
<comment type="caution">
    <text evidence="1">The sequence shown here is derived from an EMBL/GenBank/DDBJ whole genome shotgun (WGS) entry which is preliminary data.</text>
</comment>
<evidence type="ECO:0000313" key="1">
    <source>
        <dbReference type="EMBL" id="GEP97709.1"/>
    </source>
</evidence>
<name>A0A512RPT5_9BACT</name>
<keyword evidence="2" id="KW-1185">Reference proteome</keyword>
<proteinExistence type="predicted"/>
<gene>
    <name evidence="1" type="ORF">CCY01nite_39690</name>
</gene>
<dbReference type="Proteomes" id="UP000321436">
    <property type="component" value="Unassembled WGS sequence"/>
</dbReference>
<accession>A0A512RPT5</accession>